<dbReference type="PANTHER" id="PTHR21096:SF0">
    <property type="entry name" value="PROTEIN FAM136A"/>
    <property type="match status" value="1"/>
</dbReference>
<gene>
    <name evidence="2" type="ORF">FJAP1339_LOCUS12109</name>
</gene>
<dbReference type="Pfam" id="PF05811">
    <property type="entry name" value="DUF842"/>
    <property type="match status" value="1"/>
</dbReference>
<protein>
    <recommendedName>
        <fullName evidence="3">Protein FAM136A</fullName>
    </recommendedName>
</protein>
<dbReference type="SUPFAM" id="SSF58113">
    <property type="entry name" value="Apolipoprotein A-I"/>
    <property type="match status" value="1"/>
</dbReference>
<accession>A0A7S2V684</accession>
<reference evidence="2" key="1">
    <citation type="submission" date="2021-01" db="EMBL/GenBank/DDBJ databases">
        <authorList>
            <person name="Corre E."/>
            <person name="Pelletier E."/>
            <person name="Niang G."/>
            <person name="Scheremetjew M."/>
            <person name="Finn R."/>
            <person name="Kale V."/>
            <person name="Holt S."/>
            <person name="Cochrane G."/>
            <person name="Meng A."/>
            <person name="Brown T."/>
            <person name="Cohen L."/>
        </authorList>
    </citation>
    <scope>NUCLEOTIDE SEQUENCE</scope>
    <source>
        <strain evidence="2">CCMP1661</strain>
    </source>
</reference>
<dbReference type="InterPro" id="IPR008560">
    <property type="entry name" value="DUF842_euk"/>
</dbReference>
<proteinExistence type="inferred from homology"/>
<evidence type="ECO:0000313" key="2">
    <source>
        <dbReference type="EMBL" id="CAD9874997.1"/>
    </source>
</evidence>
<name>A0A7S2V684_9STRA</name>
<evidence type="ECO:0008006" key="3">
    <source>
        <dbReference type="Google" id="ProtNLM"/>
    </source>
</evidence>
<dbReference type="GO" id="GO:0005737">
    <property type="term" value="C:cytoplasm"/>
    <property type="evidence" value="ECO:0007669"/>
    <property type="project" value="TreeGrafter"/>
</dbReference>
<sequence>MAAADQAKFQDGVEKVINAVDQKYLRPIQRKTYLCMAKCFEGNSSRQETENCTTRCPAELQQAQHVLQSELQTLQNRVQRCAAQCQEDIQNLVTPSTQGDSRQMAKLQENLNKCVSGCMNDSCKQLKPVQNRIEQKLKQI</sequence>
<comment type="similarity">
    <text evidence="1">Belongs to the FAM136 family.</text>
</comment>
<evidence type="ECO:0000256" key="1">
    <source>
        <dbReference type="ARBA" id="ARBA00009952"/>
    </source>
</evidence>
<dbReference type="EMBL" id="HBHR01023576">
    <property type="protein sequence ID" value="CAD9874997.1"/>
    <property type="molecule type" value="Transcribed_RNA"/>
</dbReference>
<dbReference type="PANTHER" id="PTHR21096">
    <property type="entry name" value="PROTEIN FAM136A"/>
    <property type="match status" value="1"/>
</dbReference>
<organism evidence="2">
    <name type="scientific">Fibrocapsa japonica</name>
    <dbReference type="NCBI Taxonomy" id="94617"/>
    <lineage>
        <taxon>Eukaryota</taxon>
        <taxon>Sar</taxon>
        <taxon>Stramenopiles</taxon>
        <taxon>Ochrophyta</taxon>
        <taxon>Raphidophyceae</taxon>
        <taxon>Chattonellales</taxon>
        <taxon>Chattonellaceae</taxon>
        <taxon>Fibrocapsa</taxon>
    </lineage>
</organism>
<dbReference type="AlphaFoldDB" id="A0A7S2V684"/>